<dbReference type="InterPro" id="IPR028098">
    <property type="entry name" value="Glyco_trans_4-like_N"/>
</dbReference>
<dbReference type="Pfam" id="PF00534">
    <property type="entry name" value="Glycos_transf_1"/>
    <property type="match status" value="1"/>
</dbReference>
<dbReference type="GO" id="GO:0046524">
    <property type="term" value="F:sucrose-phosphate synthase activity"/>
    <property type="evidence" value="ECO:0007669"/>
    <property type="project" value="UniProtKB-EC"/>
</dbReference>
<dbReference type="SUPFAM" id="SSF53756">
    <property type="entry name" value="UDP-Glycosyltransferase/glycogen phosphorylase"/>
    <property type="match status" value="1"/>
</dbReference>
<accession>A0A2T4YSN1</accession>
<dbReference type="InterPro" id="IPR036412">
    <property type="entry name" value="HAD-like_sf"/>
</dbReference>
<evidence type="ECO:0000313" key="9">
    <source>
        <dbReference type="EMBL" id="PTM46823.1"/>
    </source>
</evidence>
<protein>
    <recommendedName>
        <fullName evidence="2">sucrose-phosphate synthase</fullName>
        <ecNumber evidence="2">2.4.1.14</ecNumber>
    </recommendedName>
</protein>
<dbReference type="InterPro" id="IPR006380">
    <property type="entry name" value="SPP-like_dom"/>
</dbReference>
<dbReference type="Proteomes" id="UP000240996">
    <property type="component" value="Unassembled WGS sequence"/>
</dbReference>
<organism evidence="9 10">
    <name type="scientific">Sphingomonas aerolata</name>
    <dbReference type="NCBI Taxonomy" id="185951"/>
    <lineage>
        <taxon>Bacteria</taxon>
        <taxon>Pseudomonadati</taxon>
        <taxon>Pseudomonadota</taxon>
        <taxon>Alphaproteobacteria</taxon>
        <taxon>Sphingomonadales</taxon>
        <taxon>Sphingomonadaceae</taxon>
        <taxon>Sphingomonas</taxon>
    </lineage>
</organism>
<evidence type="ECO:0000259" key="7">
    <source>
        <dbReference type="Pfam" id="PF05116"/>
    </source>
</evidence>
<dbReference type="InterPro" id="IPR044161">
    <property type="entry name" value="SPS"/>
</dbReference>
<dbReference type="PANTHER" id="PTHR46039">
    <property type="entry name" value="SUCROSE-PHOSPHATE SYNTHASE 3-RELATED"/>
    <property type="match status" value="1"/>
</dbReference>
<keyword evidence="3" id="KW-0328">Glycosyltransferase</keyword>
<dbReference type="SUPFAM" id="SSF56784">
    <property type="entry name" value="HAD-like"/>
    <property type="match status" value="1"/>
</dbReference>
<dbReference type="PANTHER" id="PTHR46039:SF5">
    <property type="entry name" value="SUCROSE-PHOSPHATE SYNTHASE 3-RELATED"/>
    <property type="match status" value="1"/>
</dbReference>
<evidence type="ECO:0000256" key="5">
    <source>
        <dbReference type="ARBA" id="ARBA00047471"/>
    </source>
</evidence>
<comment type="catalytic activity">
    <reaction evidence="5">
        <text>beta-D-fructose 6-phosphate + UDP-alpha-D-glucose = sucrose 6(F)-phosphate + UDP + H(+)</text>
        <dbReference type="Rhea" id="RHEA:22172"/>
        <dbReference type="ChEBI" id="CHEBI:15378"/>
        <dbReference type="ChEBI" id="CHEBI:57634"/>
        <dbReference type="ChEBI" id="CHEBI:57723"/>
        <dbReference type="ChEBI" id="CHEBI:58223"/>
        <dbReference type="ChEBI" id="CHEBI:58885"/>
        <dbReference type="EC" id="2.4.1.14"/>
    </reaction>
</comment>
<evidence type="ECO:0000256" key="2">
    <source>
        <dbReference type="ARBA" id="ARBA00012536"/>
    </source>
</evidence>
<dbReference type="Pfam" id="PF05116">
    <property type="entry name" value="S6PP"/>
    <property type="match status" value="1"/>
</dbReference>
<feature type="domain" description="Glycosyl transferase family 1" evidence="6">
    <location>
        <begin position="232"/>
        <end position="400"/>
    </location>
</feature>
<feature type="domain" description="Glycosyltransferase subfamily 4-like N-terminal" evidence="8">
    <location>
        <begin position="47"/>
        <end position="207"/>
    </location>
</feature>
<name>A0A2T4YSN1_9SPHN</name>
<evidence type="ECO:0000256" key="4">
    <source>
        <dbReference type="ARBA" id="ARBA00022679"/>
    </source>
</evidence>
<evidence type="ECO:0000259" key="6">
    <source>
        <dbReference type="Pfam" id="PF00534"/>
    </source>
</evidence>
<keyword evidence="4" id="KW-0808">Transferase</keyword>
<dbReference type="EC" id="2.4.1.14" evidence="2"/>
<dbReference type="InterPro" id="IPR001296">
    <property type="entry name" value="Glyco_trans_1"/>
</dbReference>
<dbReference type="SFLD" id="SFLDS00003">
    <property type="entry name" value="Haloacid_Dehalogenase"/>
    <property type="match status" value="1"/>
</dbReference>
<dbReference type="InterPro" id="IPR023214">
    <property type="entry name" value="HAD_sf"/>
</dbReference>
<dbReference type="Gene3D" id="3.40.50.1000">
    <property type="entry name" value="HAD superfamily/HAD-like"/>
    <property type="match status" value="1"/>
</dbReference>
<evidence type="ECO:0000313" key="10">
    <source>
        <dbReference type="Proteomes" id="UP000240996"/>
    </source>
</evidence>
<sequence length="669" mass="69519">MFILHLALGGCLKTPPIDFGITADSGGHLAYVVDAALVQAELPGLDRVSIVTRLFRSADLPSVHGQRSERVTDRLTIDRVDSGDDRYLEKEALAADLPAFTEAFCRHIAGLAVMPNVIHAHFADAAAVAIEARRRFGIPFVYTPHALAIDKRRQGLGGAELGTRIAAETTAIAAADALIVSTRDEAERQVPAYGVGVAGRIHCVPPGVPRRPYAGGTATLVDRLGDWLDRPDLPILLAIARPVAKKNLAALVRAFAADPVLHERANLVILAGQHGGQSSSEERAVLGELQALAASPALRGRFALPPRHDASDVTALYRRAAAGGVFVNPALHEPFGLTLIEAAAAGVPVVATRNGGPAEIVAQIGHGLLVDPRDEPGIAAACRAVIGDAGLHARLSRAARVGSAAYDWRRYADAAIDIYAALRRQPALLACDIDNTLTGSVDGAAAFARWRHGSSLPFVVATGRSFAEARAVLAQWHLPEPDAFIVDVGTRILRPAAHGGWQSCAAFTTALDQDWDRAAVRAAIAPLGICAQPVVTEGAHKLSFFGDAADVAAIRAALAQAGLAARVVFSHGRLIDVLSPGGGKAAAIAAYAAGLGLTLDDCIAAGDSGNDLDMLDACGFAIVVANASDELATLAARPGLHRTTRNHAAGVVEGLARLGLTTPAAQVAA</sequence>
<dbReference type="SFLD" id="SFLDG01140">
    <property type="entry name" value="C2.B:_Phosphomannomutase_and_P"/>
    <property type="match status" value="1"/>
</dbReference>
<reference evidence="9 10" key="1">
    <citation type="submission" date="2018-04" db="EMBL/GenBank/DDBJ databases">
        <title>Genomic Encyclopedia of Type Strains, Phase III (KMG-III): the genomes of soil and plant-associated and newly described type strains.</title>
        <authorList>
            <person name="Whitman W."/>
        </authorList>
    </citation>
    <scope>NUCLEOTIDE SEQUENCE [LARGE SCALE GENOMIC DNA]</scope>
    <source>
        <strain evidence="9 10">NW12</strain>
    </source>
</reference>
<evidence type="ECO:0000256" key="3">
    <source>
        <dbReference type="ARBA" id="ARBA00022676"/>
    </source>
</evidence>
<keyword evidence="10" id="KW-1185">Reference proteome</keyword>
<dbReference type="SFLD" id="SFLDG01141">
    <property type="entry name" value="C2.B.1:_Sucrose_Phosphatase_Li"/>
    <property type="match status" value="1"/>
</dbReference>
<dbReference type="Pfam" id="PF13579">
    <property type="entry name" value="Glyco_trans_4_4"/>
    <property type="match status" value="1"/>
</dbReference>
<dbReference type="Gene3D" id="3.90.1070.10">
    <property type="match status" value="1"/>
</dbReference>
<gene>
    <name evidence="9" type="ORF">C8J24_0199</name>
</gene>
<comment type="caution">
    <text evidence="9">The sequence shown here is derived from an EMBL/GenBank/DDBJ whole genome shotgun (WGS) entry which is preliminary data.</text>
</comment>
<evidence type="ECO:0000259" key="8">
    <source>
        <dbReference type="Pfam" id="PF13579"/>
    </source>
</evidence>
<dbReference type="AlphaFoldDB" id="A0A2T4YSN1"/>
<dbReference type="Gene3D" id="3.40.50.2000">
    <property type="entry name" value="Glycogen Phosphorylase B"/>
    <property type="match status" value="2"/>
</dbReference>
<dbReference type="EMBL" id="PZZN01000001">
    <property type="protein sequence ID" value="PTM46823.1"/>
    <property type="molecule type" value="Genomic_DNA"/>
</dbReference>
<proteinExistence type="inferred from homology"/>
<feature type="domain" description="Sucrose phosphatase-like" evidence="7">
    <location>
        <begin position="426"/>
        <end position="657"/>
    </location>
</feature>
<evidence type="ECO:0000256" key="1">
    <source>
        <dbReference type="ARBA" id="ARBA00006530"/>
    </source>
</evidence>
<comment type="similarity">
    <text evidence="1">Belongs to the glycosyltransferase 1 family.</text>
</comment>